<feature type="transmembrane region" description="Helical" evidence="5">
    <location>
        <begin position="104"/>
        <end position="125"/>
    </location>
</feature>
<feature type="transmembrane region" description="Helical" evidence="5">
    <location>
        <begin position="247"/>
        <end position="265"/>
    </location>
</feature>
<keyword evidence="4 5" id="KW-0472">Membrane</keyword>
<dbReference type="InterPro" id="IPR051533">
    <property type="entry name" value="WaaL-like"/>
</dbReference>
<evidence type="ECO:0000313" key="8">
    <source>
        <dbReference type="Proteomes" id="UP001204953"/>
    </source>
</evidence>
<evidence type="ECO:0000256" key="5">
    <source>
        <dbReference type="SAM" id="Phobius"/>
    </source>
</evidence>
<dbReference type="Pfam" id="PF04932">
    <property type="entry name" value="Wzy_C"/>
    <property type="match status" value="1"/>
</dbReference>
<feature type="transmembrane region" description="Helical" evidence="5">
    <location>
        <begin position="194"/>
        <end position="217"/>
    </location>
</feature>
<keyword evidence="7" id="KW-0436">Ligase</keyword>
<evidence type="ECO:0000256" key="2">
    <source>
        <dbReference type="ARBA" id="ARBA00022692"/>
    </source>
</evidence>
<name>A0AAE3KPH9_9CYAN</name>
<dbReference type="Proteomes" id="UP001204953">
    <property type="component" value="Unassembled WGS sequence"/>
</dbReference>
<feature type="transmembrane region" description="Helical" evidence="5">
    <location>
        <begin position="137"/>
        <end position="154"/>
    </location>
</feature>
<organism evidence="7 8">
    <name type="scientific">Limnofasciculus baicalensis BBK-W-15</name>
    <dbReference type="NCBI Taxonomy" id="2699891"/>
    <lineage>
        <taxon>Bacteria</taxon>
        <taxon>Bacillati</taxon>
        <taxon>Cyanobacteriota</taxon>
        <taxon>Cyanophyceae</taxon>
        <taxon>Coleofasciculales</taxon>
        <taxon>Coleofasciculaceae</taxon>
        <taxon>Limnofasciculus</taxon>
        <taxon>Limnofasciculus baicalensis</taxon>
    </lineage>
</organism>
<comment type="caution">
    <text evidence="7">The sequence shown here is derived from an EMBL/GenBank/DDBJ whole genome shotgun (WGS) entry which is preliminary data.</text>
</comment>
<dbReference type="EMBL" id="JAMZMM010000132">
    <property type="protein sequence ID" value="MCP2729658.1"/>
    <property type="molecule type" value="Genomic_DNA"/>
</dbReference>
<keyword evidence="8" id="KW-1185">Reference proteome</keyword>
<keyword evidence="2 5" id="KW-0812">Transmembrane</keyword>
<feature type="domain" description="O-antigen ligase-related" evidence="6">
    <location>
        <begin position="235"/>
        <end position="383"/>
    </location>
</feature>
<keyword evidence="3 5" id="KW-1133">Transmembrane helix</keyword>
<evidence type="ECO:0000259" key="6">
    <source>
        <dbReference type="Pfam" id="PF04932"/>
    </source>
</evidence>
<dbReference type="PANTHER" id="PTHR37422">
    <property type="entry name" value="TEICHURONIC ACID BIOSYNTHESIS PROTEIN TUAE"/>
    <property type="match status" value="1"/>
</dbReference>
<protein>
    <submittedName>
        <fullName evidence="7">O-antigen ligase family protein</fullName>
    </submittedName>
</protein>
<reference evidence="7" key="1">
    <citation type="submission" date="2022-06" db="EMBL/GenBank/DDBJ databases">
        <title>New cyanobacteria of genus Symplocastrum in benthos of Lake Baikal.</title>
        <authorList>
            <person name="Sorokovikova E."/>
            <person name="Tikhonova I."/>
            <person name="Krasnopeev A."/>
            <person name="Evseev P."/>
            <person name="Gladkikh A."/>
            <person name="Belykh O."/>
        </authorList>
    </citation>
    <scope>NUCLEOTIDE SEQUENCE</scope>
    <source>
        <strain evidence="7">BBK-W-15</strain>
    </source>
</reference>
<feature type="transmembrane region" description="Helical" evidence="5">
    <location>
        <begin position="407"/>
        <end position="435"/>
    </location>
</feature>
<dbReference type="RefSeq" id="WP_254012439.1">
    <property type="nucleotide sequence ID" value="NZ_JAMZMM010000132.1"/>
</dbReference>
<evidence type="ECO:0000313" key="7">
    <source>
        <dbReference type="EMBL" id="MCP2729658.1"/>
    </source>
</evidence>
<dbReference type="GO" id="GO:0016020">
    <property type="term" value="C:membrane"/>
    <property type="evidence" value="ECO:0007669"/>
    <property type="project" value="UniProtKB-SubCell"/>
</dbReference>
<feature type="transmembrane region" description="Helical" evidence="5">
    <location>
        <begin position="224"/>
        <end position="241"/>
    </location>
</feature>
<feature type="transmembrane region" description="Helical" evidence="5">
    <location>
        <begin position="74"/>
        <end position="92"/>
    </location>
</feature>
<dbReference type="InterPro" id="IPR007016">
    <property type="entry name" value="O-antigen_ligase-rel_domated"/>
</dbReference>
<comment type="subcellular location">
    <subcellularLocation>
        <location evidence="1">Membrane</location>
        <topology evidence="1">Multi-pass membrane protein</topology>
    </subcellularLocation>
</comment>
<proteinExistence type="predicted"/>
<feature type="transmembrane region" description="Helical" evidence="5">
    <location>
        <begin position="6"/>
        <end position="30"/>
    </location>
</feature>
<feature type="transmembrane region" description="Helical" evidence="5">
    <location>
        <begin position="374"/>
        <end position="395"/>
    </location>
</feature>
<evidence type="ECO:0000256" key="4">
    <source>
        <dbReference type="ARBA" id="ARBA00023136"/>
    </source>
</evidence>
<dbReference type="AlphaFoldDB" id="A0AAE3KPH9"/>
<dbReference type="GO" id="GO:0016874">
    <property type="term" value="F:ligase activity"/>
    <property type="evidence" value="ECO:0007669"/>
    <property type="project" value="UniProtKB-KW"/>
</dbReference>
<feature type="transmembrane region" description="Helical" evidence="5">
    <location>
        <begin position="166"/>
        <end position="188"/>
    </location>
</feature>
<evidence type="ECO:0000256" key="3">
    <source>
        <dbReference type="ARBA" id="ARBA00022989"/>
    </source>
</evidence>
<accession>A0AAE3KPH9</accession>
<evidence type="ECO:0000256" key="1">
    <source>
        <dbReference type="ARBA" id="ARBA00004141"/>
    </source>
</evidence>
<dbReference type="PANTHER" id="PTHR37422:SF17">
    <property type="entry name" value="O-ANTIGEN LIGASE"/>
    <property type="match status" value="1"/>
</dbReference>
<feature type="transmembrane region" description="Helical" evidence="5">
    <location>
        <begin position="42"/>
        <end position="62"/>
    </location>
</feature>
<gene>
    <name evidence="7" type="ORF">NJ959_14490</name>
</gene>
<sequence>MKQLILNPVIFSLLLLIGLIYLLICFQLFNRYGRGTHTFEKICILLLLLSIGGFKLGLFGKFTPSALYLPGKKLYSLALQVGIYSGCLLLVSSRWKIYLKHSTYFLSSLSQQNPFFIIHISWIFICSLLSETPGYDLKASLVCLLTTIFFIYIGKQFTWQELFDLLLWYQLIILLLSVFYCLFIPSIGRPTGSWIGVFTHKNALGPMMSMTAIFLYLQSIRVPKYRWLFLCLAGLSVFTLQQANSGMSKVLLVVLISLLGVIRFIRRLPPRLAFALMGFFLAMGVAMMILITENAEYIIVEQLGKDISISGRTYFWPLIVNAINKHPVFGYGYQGFWQPWRGIDNPALPIRSARLGNFIPEHSHNGFLDMGLDIGWLGLAFFLISLGINIYYGVLNVIRNKEAESSIPLVIFTWLIITNITETGMASISFIWILYVLMTARLTMDNTLDNLRINSQRQTSWELESISETNRTSFRRNR</sequence>
<feature type="transmembrane region" description="Helical" evidence="5">
    <location>
        <begin position="272"/>
        <end position="291"/>
    </location>
</feature>